<evidence type="ECO:0000313" key="2">
    <source>
        <dbReference type="Proteomes" id="UP000326759"/>
    </source>
</evidence>
<accession>A0A5N5SSL9</accession>
<gene>
    <name evidence="1" type="ORF">Anas_08485</name>
</gene>
<dbReference type="AlphaFoldDB" id="A0A5N5SSL9"/>
<evidence type="ECO:0000313" key="1">
    <source>
        <dbReference type="EMBL" id="KAB7496669.1"/>
    </source>
</evidence>
<organism evidence="1 2">
    <name type="scientific">Armadillidium nasatum</name>
    <dbReference type="NCBI Taxonomy" id="96803"/>
    <lineage>
        <taxon>Eukaryota</taxon>
        <taxon>Metazoa</taxon>
        <taxon>Ecdysozoa</taxon>
        <taxon>Arthropoda</taxon>
        <taxon>Crustacea</taxon>
        <taxon>Multicrustacea</taxon>
        <taxon>Malacostraca</taxon>
        <taxon>Eumalacostraca</taxon>
        <taxon>Peracarida</taxon>
        <taxon>Isopoda</taxon>
        <taxon>Oniscidea</taxon>
        <taxon>Crinocheta</taxon>
        <taxon>Armadillidiidae</taxon>
        <taxon>Armadillidium</taxon>
    </lineage>
</organism>
<keyword evidence="2" id="KW-1185">Reference proteome</keyword>
<dbReference type="Proteomes" id="UP000326759">
    <property type="component" value="Unassembled WGS sequence"/>
</dbReference>
<sequence>MFPVPKRDLCGFTQLPGERATHIASRLDLLKAEES</sequence>
<protein>
    <submittedName>
        <fullName evidence="1">Uncharacterized protein</fullName>
    </submittedName>
</protein>
<name>A0A5N5SSL9_9CRUS</name>
<comment type="caution">
    <text evidence="1">The sequence shown here is derived from an EMBL/GenBank/DDBJ whole genome shotgun (WGS) entry which is preliminary data.</text>
</comment>
<reference evidence="1 2" key="1">
    <citation type="journal article" date="2019" name="PLoS Biol.">
        <title>Sex chromosomes control vertical transmission of feminizing Wolbachia symbionts in an isopod.</title>
        <authorList>
            <person name="Becking T."/>
            <person name="Chebbi M.A."/>
            <person name="Giraud I."/>
            <person name="Moumen B."/>
            <person name="Laverre T."/>
            <person name="Caubet Y."/>
            <person name="Peccoud J."/>
            <person name="Gilbert C."/>
            <person name="Cordaux R."/>
        </authorList>
    </citation>
    <scope>NUCLEOTIDE SEQUENCE [LARGE SCALE GENOMIC DNA]</scope>
    <source>
        <strain evidence="1">ANa2</strain>
        <tissue evidence="1">Whole body excluding digestive tract and cuticle</tissue>
    </source>
</reference>
<dbReference type="EMBL" id="SEYY01021138">
    <property type="protein sequence ID" value="KAB7496669.1"/>
    <property type="molecule type" value="Genomic_DNA"/>
</dbReference>
<proteinExistence type="predicted"/>